<comment type="catalytic activity">
    <reaction evidence="1">
        <text>ATP + protein L-histidine = ADP + protein N-phospho-L-histidine.</text>
        <dbReference type="EC" id="2.7.13.3"/>
    </reaction>
</comment>
<dbReference type="PROSITE" id="PS50109">
    <property type="entry name" value="HIS_KIN"/>
    <property type="match status" value="1"/>
</dbReference>
<dbReference type="OrthoDB" id="303614at2759"/>
<dbReference type="SMART" id="SM00091">
    <property type="entry name" value="PAS"/>
    <property type="match status" value="1"/>
</dbReference>
<evidence type="ECO:0000313" key="9">
    <source>
        <dbReference type="EMBL" id="KAG5189916.1"/>
    </source>
</evidence>
<dbReference type="SMART" id="SM00388">
    <property type="entry name" value="HisKA"/>
    <property type="match status" value="1"/>
</dbReference>
<dbReference type="InterPro" id="IPR036097">
    <property type="entry name" value="HisK_dim/P_sf"/>
</dbReference>
<keyword evidence="6" id="KW-0812">Transmembrane</keyword>
<dbReference type="PANTHER" id="PTHR43711">
    <property type="entry name" value="TWO-COMPONENT HISTIDINE KINASE"/>
    <property type="match status" value="1"/>
</dbReference>
<dbReference type="InterPro" id="IPR003594">
    <property type="entry name" value="HATPase_dom"/>
</dbReference>
<feature type="domain" description="Histidine kinase" evidence="7">
    <location>
        <begin position="232"/>
        <end position="459"/>
    </location>
</feature>
<keyword evidence="5" id="KW-0902">Two-component regulatory system</keyword>
<evidence type="ECO:0000256" key="3">
    <source>
        <dbReference type="ARBA" id="ARBA00022679"/>
    </source>
</evidence>
<organism evidence="9 10">
    <name type="scientific">Tribonema minus</name>
    <dbReference type="NCBI Taxonomy" id="303371"/>
    <lineage>
        <taxon>Eukaryota</taxon>
        <taxon>Sar</taxon>
        <taxon>Stramenopiles</taxon>
        <taxon>Ochrophyta</taxon>
        <taxon>PX clade</taxon>
        <taxon>Xanthophyceae</taxon>
        <taxon>Tribonematales</taxon>
        <taxon>Tribonemataceae</taxon>
        <taxon>Tribonema</taxon>
    </lineage>
</organism>
<evidence type="ECO:0000313" key="10">
    <source>
        <dbReference type="Proteomes" id="UP000664859"/>
    </source>
</evidence>
<dbReference type="Pfam" id="PF25487">
    <property type="entry name" value="ETR1_N"/>
    <property type="match status" value="1"/>
</dbReference>
<feature type="transmembrane region" description="Helical" evidence="6">
    <location>
        <begin position="36"/>
        <end position="60"/>
    </location>
</feature>
<dbReference type="PANTHER" id="PTHR43711:SF1">
    <property type="entry name" value="HISTIDINE KINASE 1"/>
    <property type="match status" value="1"/>
</dbReference>
<keyword evidence="6" id="KW-1133">Transmembrane helix</keyword>
<dbReference type="Pfam" id="PF08447">
    <property type="entry name" value="PAS_3"/>
    <property type="match status" value="1"/>
</dbReference>
<dbReference type="Pfam" id="PF02518">
    <property type="entry name" value="HATPase_c"/>
    <property type="match status" value="1"/>
</dbReference>
<dbReference type="InterPro" id="IPR003661">
    <property type="entry name" value="HisK_dim/P_dom"/>
</dbReference>
<dbReference type="EC" id="2.7.13.3" evidence="2"/>
<feature type="domain" description="PAS" evidence="8">
    <location>
        <begin position="100"/>
        <end position="146"/>
    </location>
</feature>
<protein>
    <recommendedName>
        <fullName evidence="2">histidine kinase</fullName>
        <ecNumber evidence="2">2.7.13.3</ecNumber>
    </recommendedName>
</protein>
<reference evidence="9" key="1">
    <citation type="submission" date="2021-02" db="EMBL/GenBank/DDBJ databases">
        <title>First Annotated Genome of the Yellow-green Alga Tribonema minus.</title>
        <authorList>
            <person name="Mahan K.M."/>
        </authorList>
    </citation>
    <scope>NUCLEOTIDE SEQUENCE</scope>
    <source>
        <strain evidence="9">UTEX B ZZ1240</strain>
    </source>
</reference>
<comment type="caution">
    <text evidence="9">The sequence shown here is derived from an EMBL/GenBank/DDBJ whole genome shotgun (WGS) entry which is preliminary data.</text>
</comment>
<keyword evidence="10" id="KW-1185">Reference proteome</keyword>
<dbReference type="SUPFAM" id="SSF47384">
    <property type="entry name" value="Homodimeric domain of signal transducing histidine kinase"/>
    <property type="match status" value="1"/>
</dbReference>
<dbReference type="Pfam" id="PF00512">
    <property type="entry name" value="HisKA"/>
    <property type="match status" value="1"/>
</dbReference>
<evidence type="ECO:0000256" key="4">
    <source>
        <dbReference type="ARBA" id="ARBA00022777"/>
    </source>
</evidence>
<dbReference type="InterPro" id="IPR035965">
    <property type="entry name" value="PAS-like_dom_sf"/>
</dbReference>
<dbReference type="InterPro" id="IPR058544">
    <property type="entry name" value="ETR1_N"/>
</dbReference>
<dbReference type="CDD" id="cd00130">
    <property type="entry name" value="PAS"/>
    <property type="match status" value="1"/>
</dbReference>
<dbReference type="NCBIfam" id="TIGR00229">
    <property type="entry name" value="sensory_box"/>
    <property type="match status" value="1"/>
</dbReference>
<dbReference type="AlphaFoldDB" id="A0A835ZB83"/>
<gene>
    <name evidence="9" type="ORF">JKP88DRAFT_205906</name>
</gene>
<dbReference type="GO" id="GO:0000155">
    <property type="term" value="F:phosphorelay sensor kinase activity"/>
    <property type="evidence" value="ECO:0007669"/>
    <property type="project" value="InterPro"/>
</dbReference>
<dbReference type="SUPFAM" id="SSF55785">
    <property type="entry name" value="PYP-like sensor domain (PAS domain)"/>
    <property type="match status" value="1"/>
</dbReference>
<proteinExistence type="predicted"/>
<evidence type="ECO:0000256" key="1">
    <source>
        <dbReference type="ARBA" id="ARBA00000085"/>
    </source>
</evidence>
<dbReference type="CDD" id="cd00082">
    <property type="entry name" value="HisKA"/>
    <property type="match status" value="1"/>
</dbReference>
<dbReference type="InterPro" id="IPR050736">
    <property type="entry name" value="Sensor_HK_Regulatory"/>
</dbReference>
<dbReference type="Gene3D" id="1.10.287.130">
    <property type="match status" value="1"/>
</dbReference>
<dbReference type="EMBL" id="JAFCMP010000043">
    <property type="protein sequence ID" value="KAG5189916.1"/>
    <property type="molecule type" value="Genomic_DNA"/>
</dbReference>
<dbReference type="InterPro" id="IPR013655">
    <property type="entry name" value="PAS_fold_3"/>
</dbReference>
<accession>A0A835ZB83</accession>
<sequence length="474" mass="52108">MLVGLFAAFILLCGITHLFAFMHKINVQGIEFADVLFRITCAVVSVVTAVVLALMLPLLLQVEVTKRGLPREALTRYEMIMRHSLDVISTHESLSGSCSFLSVSPSVTRLMGYSVDELLGRPLFDFVSRRDYARVVNELNTIVKGHTAAMQSGLADLRYHADTTTTIEYRLRCKDGERKCVETGVSIGMEGQGTVLVLVTRDVGERKAQEMERRERENLQMSMAVRQQYISSIAHDLKTPISTFQLALDLLGSTQLDEEQAVLVTQAKVATEFMSVTIFQAMDFARMAADGTMKSLVPRKSPTNLRVLVDKCAAVLDGYPKQVPITFVVSADVAMEVLVDGDWIWQMLINLCTNACKFTADGNISLRISIVHPPLGLPHFLLDKDDSHCRIANAENGPFFMPGALLGGVLDPEAAMGRDFLLFEVQDSGVGIPDKSKPALFQAFGQAQRFQSQGTGLGLYSVAQKVSCSAQSSW</sequence>
<dbReference type="SMART" id="SM00387">
    <property type="entry name" value="HATPase_c"/>
    <property type="match status" value="1"/>
</dbReference>
<evidence type="ECO:0000256" key="2">
    <source>
        <dbReference type="ARBA" id="ARBA00012438"/>
    </source>
</evidence>
<keyword evidence="4" id="KW-0418">Kinase</keyword>
<dbReference type="PROSITE" id="PS50112">
    <property type="entry name" value="PAS"/>
    <property type="match status" value="1"/>
</dbReference>
<dbReference type="InterPro" id="IPR005467">
    <property type="entry name" value="His_kinase_dom"/>
</dbReference>
<name>A0A835ZB83_9STRA</name>
<evidence type="ECO:0000259" key="7">
    <source>
        <dbReference type="PROSITE" id="PS50109"/>
    </source>
</evidence>
<dbReference type="SUPFAM" id="SSF55874">
    <property type="entry name" value="ATPase domain of HSP90 chaperone/DNA topoisomerase II/histidine kinase"/>
    <property type="match status" value="1"/>
</dbReference>
<dbReference type="Gene3D" id="3.30.450.20">
    <property type="entry name" value="PAS domain"/>
    <property type="match status" value="1"/>
</dbReference>
<dbReference type="InterPro" id="IPR036890">
    <property type="entry name" value="HATPase_C_sf"/>
</dbReference>
<keyword evidence="6" id="KW-0472">Membrane</keyword>
<dbReference type="Gene3D" id="3.30.565.10">
    <property type="entry name" value="Histidine kinase-like ATPase, C-terminal domain"/>
    <property type="match status" value="1"/>
</dbReference>
<evidence type="ECO:0000259" key="8">
    <source>
        <dbReference type="PROSITE" id="PS50112"/>
    </source>
</evidence>
<keyword evidence="3" id="KW-0808">Transferase</keyword>
<evidence type="ECO:0000256" key="6">
    <source>
        <dbReference type="SAM" id="Phobius"/>
    </source>
</evidence>
<evidence type="ECO:0000256" key="5">
    <source>
        <dbReference type="ARBA" id="ARBA00023012"/>
    </source>
</evidence>
<dbReference type="Proteomes" id="UP000664859">
    <property type="component" value="Unassembled WGS sequence"/>
</dbReference>
<dbReference type="InterPro" id="IPR000014">
    <property type="entry name" value="PAS"/>
</dbReference>